<feature type="coiled-coil region" evidence="1">
    <location>
        <begin position="32"/>
        <end position="347"/>
    </location>
</feature>
<feature type="region of interest" description="Disordered" evidence="2">
    <location>
        <begin position="496"/>
        <end position="519"/>
    </location>
</feature>
<comment type="caution">
    <text evidence="3">The sequence shown here is derived from an EMBL/GenBank/DDBJ whole genome shotgun (WGS) entry which is preliminary data.</text>
</comment>
<feature type="region of interest" description="Disordered" evidence="2">
    <location>
        <begin position="714"/>
        <end position="737"/>
    </location>
</feature>
<gene>
    <name evidence="3" type="ORF">SMN809_LOCUS14477</name>
</gene>
<evidence type="ECO:0000256" key="2">
    <source>
        <dbReference type="SAM" id="MobiDB-lite"/>
    </source>
</evidence>
<accession>A0A8S2PEM3</accession>
<dbReference type="Gene3D" id="1.20.1170.10">
    <property type="match status" value="1"/>
</dbReference>
<feature type="compositionally biased region" description="Low complexity" evidence="2">
    <location>
        <begin position="496"/>
        <end position="514"/>
    </location>
</feature>
<feature type="non-terminal residue" evidence="3">
    <location>
        <position position="1"/>
    </location>
</feature>
<feature type="region of interest" description="Disordered" evidence="2">
    <location>
        <begin position="755"/>
        <end position="781"/>
    </location>
</feature>
<organism evidence="3 4">
    <name type="scientific">Rotaria magnacalcarata</name>
    <dbReference type="NCBI Taxonomy" id="392030"/>
    <lineage>
        <taxon>Eukaryota</taxon>
        <taxon>Metazoa</taxon>
        <taxon>Spiralia</taxon>
        <taxon>Gnathifera</taxon>
        <taxon>Rotifera</taxon>
        <taxon>Eurotatoria</taxon>
        <taxon>Bdelloidea</taxon>
        <taxon>Philodinida</taxon>
        <taxon>Philodinidae</taxon>
        <taxon>Rotaria</taxon>
    </lineage>
</organism>
<protein>
    <recommendedName>
        <fullName evidence="5">Nucleoprotein TPR</fullName>
    </recommendedName>
</protein>
<keyword evidence="1" id="KW-0175">Coiled coil</keyword>
<feature type="compositionally biased region" description="Gly residues" evidence="2">
    <location>
        <begin position="958"/>
        <end position="982"/>
    </location>
</feature>
<dbReference type="AlphaFoldDB" id="A0A8S2PEM3"/>
<evidence type="ECO:0000256" key="1">
    <source>
        <dbReference type="SAM" id="Coils"/>
    </source>
</evidence>
<dbReference type="Proteomes" id="UP000676336">
    <property type="component" value="Unassembled WGS sequence"/>
</dbReference>
<evidence type="ECO:0000313" key="4">
    <source>
        <dbReference type="Proteomes" id="UP000676336"/>
    </source>
</evidence>
<dbReference type="EMBL" id="CAJOBI010005976">
    <property type="protein sequence ID" value="CAF4047810.1"/>
    <property type="molecule type" value="Genomic_DNA"/>
</dbReference>
<reference evidence="3" key="1">
    <citation type="submission" date="2021-02" db="EMBL/GenBank/DDBJ databases">
        <authorList>
            <person name="Nowell W R."/>
        </authorList>
    </citation>
    <scope>NUCLEOTIDE SEQUENCE</scope>
</reference>
<feature type="compositionally biased region" description="Basic and acidic residues" evidence="2">
    <location>
        <begin position="757"/>
        <end position="778"/>
    </location>
</feature>
<proteinExistence type="predicted"/>
<name>A0A8S2PEM3_9BILA</name>
<feature type="region of interest" description="Disordered" evidence="2">
    <location>
        <begin position="928"/>
        <end position="982"/>
    </location>
</feature>
<feature type="coiled-coil region" evidence="1">
    <location>
        <begin position="431"/>
        <end position="486"/>
    </location>
</feature>
<evidence type="ECO:0000313" key="3">
    <source>
        <dbReference type="EMBL" id="CAF4047810.1"/>
    </source>
</evidence>
<sequence length="982" mass="110302">MLLKSEIVKNEQIQPVIEKLQNLAEFTKERTKAMFQAKLNDLTKQNDELNERIRQNEHEKELVERTYQSRLDDVIQNLQQEKSNHTETRTKFTTEKEKAEQVQKQLSDIETKLNSNTYQKTDFEQQLGDYEKELKMLRVKLDAANNELELKQTLIQSSVDNVNQLNANGQKAIDELEKVKQEFVEKSNNYENELERLKQDIANHQSIVNQNEENIRSLNERIQTINDQHQAELLQSNERNEQIVNEKNELLQQIQNIEVARDENEQLKENVIQLKSTIEQQQTNYNELEIQHNELSQTIMSLQTDNERFLEQIQQYETTIVQKDDMLKVQQDITQQLEQRFAELEQKHTEQHSLMIKLSTHLAAKESEANASTTDSTVNETWNTILSMNNYLRVENTRLTDDLERIRLEIGHLTERSNTLEQSYINDQQMIDELKLKNQSLQTLQERFDNDQQQIRAEIDDLKGSLKQLESDNQALKLNNAKLRNIAIKYRSSAVAAAATNPSTPATTTTAPATDADELMSTGTTEVLPTTEIAPEVNKNRSLSAELSEKMNKLRDALVMARTTITSQQKRMSQMTMELTRAKQARISNDLNEVHSMVDNIRQAYETEINDLKHIIQLFDNIDSNEHMAEIVRLRKQIDALTATNKSLASSSIITTSTNKQSEDATSKTVRPQAFASPMTQEPVISRVVPMAPSSGRQIGVAIPMTASATSTTTSASLWTGTTTTETTTTQVTTPVEHPTTTQLTTAAGVNLLMKRTRPDDNDHKPTESTLKRSKPETETSPLIAHVEPQVREQQQQQQHPIPIQEQQEIIETSEYSNEQYSNNKNKPSFLDVMSTTRTDTIMISADNDAMNTSMEETTSTSQLDGGASSNNAGAPLINVVTNADTTAGTTTITESINITTAEQTADQRRDILPIVYDVQSITTIGAGGSAQIPRGTTGRPRPFITISGTRRPWSTRGGIGGGGSGGGSGARGGPAGRGTGG</sequence>
<evidence type="ECO:0008006" key="5">
    <source>
        <dbReference type="Google" id="ProtNLM"/>
    </source>
</evidence>